<evidence type="ECO:0000313" key="2">
    <source>
        <dbReference type="EMBL" id="SKB78012.1"/>
    </source>
</evidence>
<dbReference type="STRING" id="623280.SAMN05660226_03105"/>
<dbReference type="Proteomes" id="UP000190541">
    <property type="component" value="Unassembled WGS sequence"/>
</dbReference>
<dbReference type="PROSITE" id="PS51257">
    <property type="entry name" value="PROKAR_LIPOPROTEIN"/>
    <property type="match status" value="1"/>
</dbReference>
<dbReference type="EMBL" id="FUYS01000008">
    <property type="protein sequence ID" value="SKB78012.1"/>
    <property type="molecule type" value="Genomic_DNA"/>
</dbReference>
<dbReference type="PANTHER" id="PTHR43752">
    <property type="entry name" value="BNR/ASP-BOX REPEAT FAMILY PROTEIN"/>
    <property type="match status" value="1"/>
</dbReference>
<keyword evidence="3" id="KW-1185">Reference proteome</keyword>
<evidence type="ECO:0000313" key="3">
    <source>
        <dbReference type="Proteomes" id="UP000190541"/>
    </source>
</evidence>
<sequence length="383" mass="42232">MKQVCYIKLVGIIFLSLACGGNAKHRGQLNGDSDTLAEQLPERATIGEGAYLKGELLYPLDNRPTPECHASTIVETPDGLVAAFFAGTEEGHPDVGIRVSRLVDGTWTWPEEVVNGVQNDTLRYPCWNPVLFQPTGGDLMLFYKVGPSPQTWWGMVITSNDNGVTWSQAHKLGEDAAVGHLLGPIKNKPVELANGTIISPTSIEYPRDGDDQDWRVYFEISSDKGQSWEVVGPINDGIEFDAIQPSILTYPDGKLQVICRSREHVLVESWSEDQGRTWSKVTATGLPNPNSGTDAVTLQDGRQLLVYNHSTRQGAEPKGRNILNVALSDDGKDWTPVMTLENEPIQDGYAYPAVIQSADGLVHITYTYNRRTIKYVVLDPKQL</sequence>
<proteinExistence type="predicted"/>
<dbReference type="InterPro" id="IPR011040">
    <property type="entry name" value="Sialidase"/>
</dbReference>
<dbReference type="CDD" id="cd15482">
    <property type="entry name" value="Sialidase_non-viral"/>
    <property type="match status" value="1"/>
</dbReference>
<dbReference type="PANTHER" id="PTHR43752:SF2">
    <property type="entry name" value="BNR_ASP-BOX REPEAT FAMILY PROTEIN"/>
    <property type="match status" value="1"/>
</dbReference>
<dbReference type="OrthoDB" id="41724at2"/>
<protein>
    <submittedName>
        <fullName evidence="2">Predicted neuraminidase (Sialidase)</fullName>
    </submittedName>
</protein>
<evidence type="ECO:0000259" key="1">
    <source>
        <dbReference type="Pfam" id="PF13088"/>
    </source>
</evidence>
<reference evidence="2 3" key="1">
    <citation type="submission" date="2017-02" db="EMBL/GenBank/DDBJ databases">
        <authorList>
            <person name="Peterson S.W."/>
        </authorList>
    </citation>
    <scope>NUCLEOTIDE SEQUENCE [LARGE SCALE GENOMIC DNA]</scope>
    <source>
        <strain evidence="2 3">DSM 22899</strain>
    </source>
</reference>
<dbReference type="AlphaFoldDB" id="A0A1T5E1L5"/>
<dbReference type="SUPFAM" id="SSF50939">
    <property type="entry name" value="Sialidases"/>
    <property type="match status" value="1"/>
</dbReference>
<feature type="domain" description="Sialidase" evidence="1">
    <location>
        <begin position="80"/>
        <end position="364"/>
    </location>
</feature>
<accession>A0A1T5E1L5</accession>
<name>A0A1T5E1L5_9SPHI</name>
<gene>
    <name evidence="2" type="ORF">SAMN05660226_03105</name>
</gene>
<dbReference type="Gene3D" id="2.120.10.10">
    <property type="match status" value="1"/>
</dbReference>
<organism evidence="2 3">
    <name type="scientific">Parapedobacter luteus</name>
    <dbReference type="NCBI Taxonomy" id="623280"/>
    <lineage>
        <taxon>Bacteria</taxon>
        <taxon>Pseudomonadati</taxon>
        <taxon>Bacteroidota</taxon>
        <taxon>Sphingobacteriia</taxon>
        <taxon>Sphingobacteriales</taxon>
        <taxon>Sphingobacteriaceae</taxon>
        <taxon>Parapedobacter</taxon>
    </lineage>
</organism>
<dbReference type="InterPro" id="IPR036278">
    <property type="entry name" value="Sialidase_sf"/>
</dbReference>
<dbReference type="Pfam" id="PF13088">
    <property type="entry name" value="BNR_2"/>
    <property type="match status" value="1"/>
</dbReference>